<dbReference type="Proteomes" id="UP001161017">
    <property type="component" value="Unassembled WGS sequence"/>
</dbReference>
<organism evidence="5 6">
    <name type="scientific">Ramalina farinacea</name>
    <dbReference type="NCBI Taxonomy" id="258253"/>
    <lineage>
        <taxon>Eukaryota</taxon>
        <taxon>Fungi</taxon>
        <taxon>Dikarya</taxon>
        <taxon>Ascomycota</taxon>
        <taxon>Pezizomycotina</taxon>
        <taxon>Lecanoromycetes</taxon>
        <taxon>OSLEUM clade</taxon>
        <taxon>Lecanoromycetidae</taxon>
        <taxon>Lecanorales</taxon>
        <taxon>Lecanorineae</taxon>
        <taxon>Ramalinaceae</taxon>
        <taxon>Ramalina</taxon>
    </lineage>
</organism>
<feature type="region of interest" description="Disordered" evidence="3">
    <location>
        <begin position="664"/>
        <end position="698"/>
    </location>
</feature>
<evidence type="ECO:0000256" key="3">
    <source>
        <dbReference type="SAM" id="MobiDB-lite"/>
    </source>
</evidence>
<evidence type="ECO:0000313" key="6">
    <source>
        <dbReference type="Proteomes" id="UP001161017"/>
    </source>
</evidence>
<dbReference type="Gene3D" id="3.30.710.10">
    <property type="entry name" value="Potassium Channel Kv1.1, Chain A"/>
    <property type="match status" value="1"/>
</dbReference>
<evidence type="ECO:0000256" key="1">
    <source>
        <dbReference type="ARBA" id="ARBA00022441"/>
    </source>
</evidence>
<dbReference type="Pfam" id="PF00651">
    <property type="entry name" value="BTB"/>
    <property type="match status" value="1"/>
</dbReference>
<feature type="domain" description="BTB" evidence="4">
    <location>
        <begin position="491"/>
        <end position="546"/>
    </location>
</feature>
<evidence type="ECO:0000256" key="2">
    <source>
        <dbReference type="ARBA" id="ARBA00022737"/>
    </source>
</evidence>
<dbReference type="CDD" id="cd18186">
    <property type="entry name" value="BTB_POZ_ZBTB_KLHL-like"/>
    <property type="match status" value="1"/>
</dbReference>
<keyword evidence="2" id="KW-0677">Repeat</keyword>
<dbReference type="Gene3D" id="2.120.10.80">
    <property type="entry name" value="Kelch-type beta propeller"/>
    <property type="match status" value="1"/>
</dbReference>
<gene>
    <name evidence="5" type="ORF">OHK93_001539</name>
</gene>
<proteinExistence type="predicted"/>
<dbReference type="InterPro" id="IPR000210">
    <property type="entry name" value="BTB/POZ_dom"/>
</dbReference>
<dbReference type="PANTHER" id="PTHR46093">
    <property type="entry name" value="ACYL-COA-BINDING DOMAIN-CONTAINING PROTEIN 5"/>
    <property type="match status" value="1"/>
</dbReference>
<dbReference type="SMART" id="SM00225">
    <property type="entry name" value="BTB"/>
    <property type="match status" value="1"/>
</dbReference>
<dbReference type="InterPro" id="IPR011333">
    <property type="entry name" value="SKP1/BTB/POZ_sf"/>
</dbReference>
<evidence type="ECO:0000313" key="5">
    <source>
        <dbReference type="EMBL" id="MDI1490339.1"/>
    </source>
</evidence>
<keyword evidence="6" id="KW-1185">Reference proteome</keyword>
<dbReference type="InterPro" id="IPR015915">
    <property type="entry name" value="Kelch-typ_b-propeller"/>
</dbReference>
<dbReference type="SUPFAM" id="SSF117281">
    <property type="entry name" value="Kelch motif"/>
    <property type="match status" value="1"/>
</dbReference>
<dbReference type="Pfam" id="PF24681">
    <property type="entry name" value="Kelch_KLHDC2_KLHL20_DRC7"/>
    <property type="match status" value="1"/>
</dbReference>
<dbReference type="PROSITE" id="PS50097">
    <property type="entry name" value="BTB"/>
    <property type="match status" value="1"/>
</dbReference>
<keyword evidence="1" id="KW-0880">Kelch repeat</keyword>
<dbReference type="SUPFAM" id="SSF54695">
    <property type="entry name" value="POZ domain"/>
    <property type="match status" value="1"/>
</dbReference>
<reference evidence="5" key="1">
    <citation type="journal article" date="2023" name="Genome Biol. Evol.">
        <title>First Whole Genome Sequence and Flow Cytometry Genome Size Data for the Lichen-Forming Fungus Ramalina farinacea (Ascomycota).</title>
        <authorList>
            <person name="Llewellyn T."/>
            <person name="Mian S."/>
            <person name="Hill R."/>
            <person name="Leitch I.J."/>
            <person name="Gaya E."/>
        </authorList>
    </citation>
    <scope>NUCLEOTIDE SEQUENCE</scope>
    <source>
        <strain evidence="5">LIQ254RAFAR</strain>
    </source>
</reference>
<protein>
    <recommendedName>
        <fullName evidence="4">BTB domain-containing protein</fullName>
    </recommendedName>
</protein>
<dbReference type="AlphaFoldDB" id="A0AA43QRS0"/>
<feature type="compositionally biased region" description="Acidic residues" evidence="3">
    <location>
        <begin position="683"/>
        <end position="698"/>
    </location>
</feature>
<accession>A0AA43QRS0</accession>
<name>A0AA43QRS0_9LECA</name>
<sequence length="698" mass="77133">MPASPSKRLRPGMSSYKPSIAKTCGQRPACLVNASVTYCGNDTIFAFGGFDQYTDEVYNHVLKLDLRSLQWSLVDNYGDIPGVRMGHTACLWHDSKLLVYGGENEHRELLSDVIIYDLKTSHWTQPEIRGPIPKGRARHATAVYDDKLYVVGGVTGTDTYTCDEILYLDLKTWTWSRSWSFVARYDHSAWVWGGRIWVFGGLGPDMERTGDLWWLDLKSSPAFKSAPSTVSADLPQTERGGHHGRLNAHLTHREAATGSTGYAANSSSVQVRGSLVGPKSMAPGSMATVRFMSGPDIPAPAAGTHFHAYSSGALLDFTTPAGMLRPWECNLTALDLKSLQWQKLASGSEVFDPSYRWHYCAVNEDGTKAWLLGCAVEANEEGIGGIGEYLSDVLPLDLRRFGLLGNEAAARSGSDQVDMPASDTHATSNLTSLGVDLSAMFDQKKDSGWDFVVTASRDEADDGTSAASSPTVERAPTMPFMDENAGTSPPIHVHRLILQARWPHFKRLYNSEMAEFQTKKLHVPEPYSVVRAFLYYLYTDSIGQHAEYCKDLDDVAGLLVMAQMYDMQRLRLLCLNRLSRELDVEHAAVIWERAGSAQDEWLQKRAANYCLTYWGRVVRTEGFRQLSRRSMMELCEAIDLEGRVVGGEELEMIGGLGGSKLSMGGVSHEGARRRTISQSGTTGDDENEGQEDEGMELS</sequence>
<comment type="caution">
    <text evidence="5">The sequence shown here is derived from an EMBL/GenBank/DDBJ whole genome shotgun (WGS) entry which is preliminary data.</text>
</comment>
<dbReference type="EMBL" id="JAPUFD010000011">
    <property type="protein sequence ID" value="MDI1490339.1"/>
    <property type="molecule type" value="Genomic_DNA"/>
</dbReference>
<dbReference type="CDD" id="cd14733">
    <property type="entry name" value="BACK"/>
    <property type="match status" value="1"/>
</dbReference>
<evidence type="ECO:0000259" key="4">
    <source>
        <dbReference type="PROSITE" id="PS50097"/>
    </source>
</evidence>
<dbReference type="PANTHER" id="PTHR46093:SF18">
    <property type="entry name" value="FIBRONECTIN TYPE-III DOMAIN-CONTAINING PROTEIN"/>
    <property type="match status" value="1"/>
</dbReference>